<dbReference type="Proteomes" id="UP000196485">
    <property type="component" value="Unassembled WGS sequence"/>
</dbReference>
<dbReference type="InterPro" id="IPR039420">
    <property type="entry name" value="WalR-like"/>
</dbReference>
<dbReference type="Pfam" id="PF00072">
    <property type="entry name" value="Response_reg"/>
    <property type="match status" value="1"/>
</dbReference>
<dbReference type="CDD" id="cd00156">
    <property type="entry name" value="REC"/>
    <property type="match status" value="1"/>
</dbReference>
<evidence type="ECO:0000256" key="4">
    <source>
        <dbReference type="ARBA" id="ARBA00023125"/>
    </source>
</evidence>
<dbReference type="SMART" id="SM00448">
    <property type="entry name" value="REC"/>
    <property type="match status" value="1"/>
</dbReference>
<reference evidence="9" key="1">
    <citation type="submission" date="2017-06" db="EMBL/GenBank/DDBJ databases">
        <authorList>
            <person name="Rodrigo-Torres L."/>
            <person name="Arahal R. D."/>
            <person name="Lucena T."/>
        </authorList>
    </citation>
    <scope>NUCLEOTIDE SEQUENCE [LARGE SCALE GENOMIC DNA]</scope>
    <source>
        <strain evidence="9">type strain: CECT 9192</strain>
    </source>
</reference>
<dbReference type="Pfam" id="PF25058">
    <property type="entry name" value="ARM_TT21"/>
    <property type="match status" value="1"/>
</dbReference>
<name>A0A1Y6KY25_9GAMM</name>
<dbReference type="RefSeq" id="WP_087821002.1">
    <property type="nucleotide sequence ID" value="NZ_FYAH01000003.1"/>
</dbReference>
<dbReference type="InterPro" id="IPR011006">
    <property type="entry name" value="CheY-like_superfamily"/>
</dbReference>
<keyword evidence="5" id="KW-0804">Transcription</keyword>
<evidence type="ECO:0000256" key="1">
    <source>
        <dbReference type="ARBA" id="ARBA00022553"/>
    </source>
</evidence>
<dbReference type="GO" id="GO:0032993">
    <property type="term" value="C:protein-DNA complex"/>
    <property type="evidence" value="ECO:0007669"/>
    <property type="project" value="TreeGrafter"/>
</dbReference>
<keyword evidence="1 6" id="KW-0597">Phosphoprotein</keyword>
<feature type="domain" description="Response regulatory" evidence="7">
    <location>
        <begin position="16"/>
        <end position="135"/>
    </location>
</feature>
<dbReference type="Gene3D" id="1.25.40.10">
    <property type="entry name" value="Tetratricopeptide repeat domain"/>
    <property type="match status" value="2"/>
</dbReference>
<sequence>MTKTSCHTNIDWQHVKVLIIDDQLSSALLIQNILHSIKLTTVDIATCSSTALQCCRTTSYDLILIDFHLEPYINGSELLAAIRKSNSISSHCGVVFISGDRTPEVIVTSMTMDADSFLSKPLNIGMLKQRVVTVYQASLLRQPIYTAIENNHIPTAITLCRQLLRQQGHNLEIEILLIDLLIKQQQWSQAQQLLTLFSQHSHNHKLVLRQAQLTHQQGDTLAAICMLQTLIKQVPLFVEAYDELAILFQQQQQDDNAKVIAYKALLLTPSISQRSLLVAQLAVNTNDQSLFIKVGKTLVNHLPIIDDDWIVYLAQYTAHFEQLHSQQLSPQRQRQLIKQLKNLFPQIDRRLSRNQKIHLMAFRHITLARFNADLQPLTTKRRLLHGLKRYFGQMSQAPSVIMVDALPLLIHFGETRLIGEIYQILMTRTVLDPHSHYRIAQLQQNKFLVENVRLLVDQLATAKATITLDPQRAYCIYQTILRDYPYSTEAHLGRIASLLMLQQVNHLHITTSLQQLKKMPLPSPLLEWFRQLQSQYNDQHIISYDQLSPSSLSSAGLSDAP</sequence>
<keyword evidence="4" id="KW-0238">DNA-binding</keyword>
<evidence type="ECO:0000259" key="7">
    <source>
        <dbReference type="PROSITE" id="PS50110"/>
    </source>
</evidence>
<evidence type="ECO:0000256" key="6">
    <source>
        <dbReference type="PROSITE-ProRule" id="PRU00169"/>
    </source>
</evidence>
<dbReference type="PANTHER" id="PTHR48111">
    <property type="entry name" value="REGULATOR OF RPOS"/>
    <property type="match status" value="1"/>
</dbReference>
<dbReference type="AlphaFoldDB" id="A0A1Y6KY25"/>
<dbReference type="GO" id="GO:0006355">
    <property type="term" value="P:regulation of DNA-templated transcription"/>
    <property type="evidence" value="ECO:0007669"/>
    <property type="project" value="TreeGrafter"/>
</dbReference>
<evidence type="ECO:0000256" key="5">
    <source>
        <dbReference type="ARBA" id="ARBA00023163"/>
    </source>
</evidence>
<accession>A0A1Y6KY25</accession>
<dbReference type="GO" id="GO:0005829">
    <property type="term" value="C:cytosol"/>
    <property type="evidence" value="ECO:0007669"/>
    <property type="project" value="TreeGrafter"/>
</dbReference>
<keyword evidence="9" id="KW-1185">Reference proteome</keyword>
<dbReference type="EMBL" id="FYAH01000003">
    <property type="protein sequence ID" value="SMY17041.1"/>
    <property type="molecule type" value="Genomic_DNA"/>
</dbReference>
<organism evidence="8 9">
    <name type="scientific">Photobacterium aquimaris</name>
    <dbReference type="NCBI Taxonomy" id="512643"/>
    <lineage>
        <taxon>Bacteria</taxon>
        <taxon>Pseudomonadati</taxon>
        <taxon>Pseudomonadota</taxon>
        <taxon>Gammaproteobacteria</taxon>
        <taxon>Vibrionales</taxon>
        <taxon>Vibrionaceae</taxon>
        <taxon>Photobacterium</taxon>
    </lineage>
</organism>
<evidence type="ECO:0000256" key="2">
    <source>
        <dbReference type="ARBA" id="ARBA00023012"/>
    </source>
</evidence>
<evidence type="ECO:0000256" key="3">
    <source>
        <dbReference type="ARBA" id="ARBA00023015"/>
    </source>
</evidence>
<dbReference type="InterPro" id="IPR011990">
    <property type="entry name" value="TPR-like_helical_dom_sf"/>
</dbReference>
<protein>
    <submittedName>
        <fullName evidence="8">Chemotaxis protein CheY</fullName>
    </submittedName>
</protein>
<dbReference type="GO" id="GO:0000156">
    <property type="term" value="F:phosphorelay response regulator activity"/>
    <property type="evidence" value="ECO:0007669"/>
    <property type="project" value="TreeGrafter"/>
</dbReference>
<dbReference type="PROSITE" id="PS50110">
    <property type="entry name" value="RESPONSE_REGULATORY"/>
    <property type="match status" value="1"/>
</dbReference>
<keyword evidence="3" id="KW-0805">Transcription regulation</keyword>
<evidence type="ECO:0000313" key="8">
    <source>
        <dbReference type="EMBL" id="SMY17041.1"/>
    </source>
</evidence>
<dbReference type="InterPro" id="IPR001789">
    <property type="entry name" value="Sig_transdc_resp-reg_receiver"/>
</dbReference>
<dbReference type="GO" id="GO:0000976">
    <property type="term" value="F:transcription cis-regulatory region binding"/>
    <property type="evidence" value="ECO:0007669"/>
    <property type="project" value="TreeGrafter"/>
</dbReference>
<gene>
    <name evidence="8" type="primary">cheY_2</name>
    <name evidence="8" type="ORF">PAQU9191_02288</name>
</gene>
<dbReference type="PANTHER" id="PTHR48111:SF1">
    <property type="entry name" value="TWO-COMPONENT RESPONSE REGULATOR ORR33"/>
    <property type="match status" value="1"/>
</dbReference>
<dbReference type="SUPFAM" id="SSF48452">
    <property type="entry name" value="TPR-like"/>
    <property type="match status" value="1"/>
</dbReference>
<feature type="modified residue" description="4-aspartylphosphate" evidence="6">
    <location>
        <position position="66"/>
    </location>
</feature>
<dbReference type="SUPFAM" id="SSF52172">
    <property type="entry name" value="CheY-like"/>
    <property type="match status" value="1"/>
</dbReference>
<keyword evidence="2" id="KW-0902">Two-component regulatory system</keyword>
<evidence type="ECO:0000313" key="9">
    <source>
        <dbReference type="Proteomes" id="UP000196485"/>
    </source>
</evidence>
<dbReference type="Gene3D" id="3.40.50.2300">
    <property type="match status" value="1"/>
</dbReference>
<proteinExistence type="predicted"/>